<keyword evidence="2" id="KW-1185">Reference proteome</keyword>
<evidence type="ECO:0000313" key="1">
    <source>
        <dbReference type="EMBL" id="OTF70987.1"/>
    </source>
</evidence>
<evidence type="ECO:0008006" key="3">
    <source>
        <dbReference type="Google" id="ProtNLM"/>
    </source>
</evidence>
<dbReference type="EMBL" id="MUJZ01063086">
    <property type="protein sequence ID" value="OTF70987.1"/>
    <property type="molecule type" value="Genomic_DNA"/>
</dbReference>
<reference evidence="1 2" key="1">
    <citation type="submission" date="2017-03" db="EMBL/GenBank/DDBJ databases">
        <title>Genome Survey of Euroglyphus maynei.</title>
        <authorList>
            <person name="Arlian L.G."/>
            <person name="Morgan M.S."/>
            <person name="Rider S.D."/>
        </authorList>
    </citation>
    <scope>NUCLEOTIDE SEQUENCE [LARGE SCALE GENOMIC DNA]</scope>
    <source>
        <strain evidence="1">Arlian Lab</strain>
        <tissue evidence="1">Whole body</tissue>
    </source>
</reference>
<organism evidence="1 2">
    <name type="scientific">Euroglyphus maynei</name>
    <name type="common">Mayne's house dust mite</name>
    <dbReference type="NCBI Taxonomy" id="6958"/>
    <lineage>
        <taxon>Eukaryota</taxon>
        <taxon>Metazoa</taxon>
        <taxon>Ecdysozoa</taxon>
        <taxon>Arthropoda</taxon>
        <taxon>Chelicerata</taxon>
        <taxon>Arachnida</taxon>
        <taxon>Acari</taxon>
        <taxon>Acariformes</taxon>
        <taxon>Sarcoptiformes</taxon>
        <taxon>Astigmata</taxon>
        <taxon>Psoroptidia</taxon>
        <taxon>Analgoidea</taxon>
        <taxon>Pyroglyphidae</taxon>
        <taxon>Pyroglyphinae</taxon>
        <taxon>Euroglyphus</taxon>
    </lineage>
</organism>
<dbReference type="SUPFAM" id="SSF160443">
    <property type="entry name" value="SMR domain-like"/>
    <property type="match status" value="1"/>
</dbReference>
<proteinExistence type="predicted"/>
<accession>A0A1Y3ASK9</accession>
<dbReference type="InterPro" id="IPR036063">
    <property type="entry name" value="Smr_dom_sf"/>
</dbReference>
<dbReference type="Proteomes" id="UP000194236">
    <property type="component" value="Unassembled WGS sequence"/>
</dbReference>
<name>A0A1Y3ASK9_EURMA</name>
<protein>
    <recommendedName>
        <fullName evidence="3">Smr domain-containing protein</fullName>
    </recommendedName>
</protein>
<gene>
    <name evidence="1" type="ORF">BLA29_002635</name>
</gene>
<comment type="caution">
    <text evidence="1">The sequence shown here is derived from an EMBL/GenBank/DDBJ whole genome shotgun (WGS) entry which is preliminary data.</text>
</comment>
<evidence type="ECO:0000313" key="2">
    <source>
        <dbReference type="Proteomes" id="UP000194236"/>
    </source>
</evidence>
<sequence>MDLHRLIINEVRIILPTILAAKQQQLSVNNKKSDNNNKLEFKIITGIGAGTIRRYLSDFIAKKNLTYRMTDGQGAFIITLYANNPVRFID</sequence>
<dbReference type="AlphaFoldDB" id="A0A1Y3ASK9"/>